<dbReference type="OrthoDB" id="5138175at2759"/>
<comment type="caution">
    <text evidence="1">The sequence shown here is derived from an EMBL/GenBank/DDBJ whole genome shotgun (WGS) entry which is preliminary data.</text>
</comment>
<dbReference type="AlphaFoldDB" id="A0A9N9Y3N8"/>
<sequence>MDKHIDIILSGKPAVGYKELLDILWPTQIPGLMYGTTDEYEAREEVFSSFQRFSLMYDGLTRTYLDRLSKLWRVSILVYRENPLYLMSCHHGISCRSGRQVENQDLTYAILPLWTQRFVDNLSSLILHPFFSFRYNGAFLRLALQFAVAYRCNDNRVWDISALLSEACVQCPALAMLSDEMARHGATHPVGGAGGRILKVAATSVYHRLSSICSRFDRSMLSVEARFLLQLGTGARRESTIRGADLPANEPRNVFNIATDDLELLYRAADSVTSNPPSKNEASKSCALYCGRKRLPQIHRTSLKAHFMNAYSHELYLLQAFRDRMAGMSFEAPRALMPPVSMQQNPVQLFSQGPLPSPSPQQQQHLHFTISHGQSGFQGESQTRAWPSSQVTLDAWGHGAHVGASNALQPPPQSTPIRDEATYVSSFDHFPDAFLPSQSMAVGGALGGQPPYAPQEQAPMLFLQNIRGVGEDIDFEPAMQF</sequence>
<organism evidence="1 2">
    <name type="scientific">Clonostachys byssicola</name>
    <dbReference type="NCBI Taxonomy" id="160290"/>
    <lineage>
        <taxon>Eukaryota</taxon>
        <taxon>Fungi</taxon>
        <taxon>Dikarya</taxon>
        <taxon>Ascomycota</taxon>
        <taxon>Pezizomycotina</taxon>
        <taxon>Sordariomycetes</taxon>
        <taxon>Hypocreomycetidae</taxon>
        <taxon>Hypocreales</taxon>
        <taxon>Bionectriaceae</taxon>
        <taxon>Clonostachys</taxon>
    </lineage>
</organism>
<reference evidence="2" key="1">
    <citation type="submission" date="2019-06" db="EMBL/GenBank/DDBJ databases">
        <authorList>
            <person name="Broberg M."/>
        </authorList>
    </citation>
    <scope>NUCLEOTIDE SEQUENCE [LARGE SCALE GENOMIC DNA]</scope>
</reference>
<protein>
    <submittedName>
        <fullName evidence="1">Uncharacterized protein</fullName>
    </submittedName>
</protein>
<name>A0A9N9Y3N8_9HYPO</name>
<accession>A0A9N9Y3N8</accession>
<evidence type="ECO:0000313" key="1">
    <source>
        <dbReference type="EMBL" id="CAG9990878.1"/>
    </source>
</evidence>
<dbReference type="EMBL" id="CABFNO020001476">
    <property type="protein sequence ID" value="CAG9990878.1"/>
    <property type="molecule type" value="Genomic_DNA"/>
</dbReference>
<proteinExistence type="predicted"/>
<reference evidence="1 2" key="2">
    <citation type="submission" date="2021-10" db="EMBL/GenBank/DDBJ databases">
        <authorList>
            <person name="Piombo E."/>
        </authorList>
    </citation>
    <scope>NUCLEOTIDE SEQUENCE [LARGE SCALE GENOMIC DNA]</scope>
</reference>
<dbReference type="Proteomes" id="UP000754883">
    <property type="component" value="Unassembled WGS sequence"/>
</dbReference>
<keyword evidence="2" id="KW-1185">Reference proteome</keyword>
<gene>
    <name evidence="1" type="ORF">CBYS24578_00007107</name>
</gene>
<evidence type="ECO:0000313" key="2">
    <source>
        <dbReference type="Proteomes" id="UP000754883"/>
    </source>
</evidence>